<name>A0A7S3L292_9STRA</name>
<evidence type="ECO:0000259" key="2">
    <source>
        <dbReference type="Pfam" id="PF01266"/>
    </source>
</evidence>
<sequence>MYGRTSFCRVVSAIRRTVRRSSLFRRTTACSFSSSPLPDDGVNVAVVGGGIIGTSVAYHLAKLGVENVCLLERDKLTSGTTWHAAGLMNSYGSMSSTSTWCRKYTQELYRDILPKETGLDTGWMGIGFIELACDPDRLESFRRIAAFNRFLGVDVSEISADEAAEHFPLLETSDILAGFYVPTDGRANPTDATIALAKGARQRGVKILEDTPVVGVMTHRPKGGGVPAVSGVKLSDGTEIPANVVVNCTGMWARQFGEACGVYNLPNQAAEHYYLITENIPEVDPSWPVVEDAGNCVYIRPEGGGLMLGLFERDGAPWRPEGIPGDFSFGEIAPDWDRMMPYLEDAMSRVPIVQNYGIKSLFCGPESFTPDNNPMVGESPELRNFYVAAGLNSIGILTGGGLGHILARWIKERHAPDDIDVTAINVNRFHKHQSNKAYREKRVSESLGNTYKVHYPDHQLHTCRNVKLSALHERLADQGAYFRDVSGWESPAWYAPLGESPVVEQESFGRESWFPNWEAEHRSCREDVALFDMSFMSKFLVQGRDAGSFLNYLSTANVDSEEGRITYTQWLNERGYMEADLTVTKLSPSEFIVVATDTMHNHVLDHMRRRLTKDDHVTITDVTARYSQINLQGPKSRDLLQELTSVDLTNFSFRNVGEIDIGLARALCMRITYVGELGYELFIPVEQARHVYDEIVGIGSKYGLRHAGLRALGSLRLEKGFRDFGHDMDNTDTLLECGLGFTCDFDKEREFIGQSCVLDQKRVMQGQGGLRRRMASVLLNDPEPLMHHGEVLWRNGTPICDIRAASYGHTLGGAVGLAMLEGQDEGIKKSFIADAEWEVEIANQRYACEVSLAPFYDPKNSKVKD</sequence>
<dbReference type="Pfam" id="PF08669">
    <property type="entry name" value="GCV_T_C"/>
    <property type="match status" value="1"/>
</dbReference>
<evidence type="ECO:0008006" key="7">
    <source>
        <dbReference type="Google" id="ProtNLM"/>
    </source>
</evidence>
<dbReference type="Gene3D" id="3.50.50.60">
    <property type="entry name" value="FAD/NAD(P)-binding domain"/>
    <property type="match status" value="1"/>
</dbReference>
<dbReference type="Gene3D" id="2.40.30.110">
    <property type="entry name" value="Aminomethyltransferase beta-barrel domains"/>
    <property type="match status" value="1"/>
</dbReference>
<dbReference type="Pfam" id="PF01571">
    <property type="entry name" value="GCV_T"/>
    <property type="match status" value="1"/>
</dbReference>
<dbReference type="InterPro" id="IPR029043">
    <property type="entry name" value="GcvT/YgfZ_C"/>
</dbReference>
<proteinExistence type="inferred from homology"/>
<organism evidence="6">
    <name type="scientific">Amphora coffeiformis</name>
    <dbReference type="NCBI Taxonomy" id="265554"/>
    <lineage>
        <taxon>Eukaryota</taxon>
        <taxon>Sar</taxon>
        <taxon>Stramenopiles</taxon>
        <taxon>Ochrophyta</taxon>
        <taxon>Bacillariophyta</taxon>
        <taxon>Bacillariophyceae</taxon>
        <taxon>Bacillariophycidae</taxon>
        <taxon>Thalassiophysales</taxon>
        <taxon>Catenulaceae</taxon>
        <taxon>Amphora</taxon>
    </lineage>
</organism>
<reference evidence="6" key="1">
    <citation type="submission" date="2021-01" db="EMBL/GenBank/DDBJ databases">
        <authorList>
            <person name="Corre E."/>
            <person name="Pelletier E."/>
            <person name="Niang G."/>
            <person name="Scheremetjew M."/>
            <person name="Finn R."/>
            <person name="Kale V."/>
            <person name="Holt S."/>
            <person name="Cochrane G."/>
            <person name="Meng A."/>
            <person name="Brown T."/>
            <person name="Cohen L."/>
        </authorList>
    </citation>
    <scope>NUCLEOTIDE SEQUENCE</scope>
    <source>
        <strain evidence="6">CCMP127</strain>
    </source>
</reference>
<dbReference type="PANTHER" id="PTHR43757:SF15">
    <property type="entry name" value="PYRUVATE DEHYDROGENASE PHOSPHATASE REGULATORY SUBUNIT, MITOCHONDRIAL-LIKE"/>
    <property type="match status" value="1"/>
</dbReference>
<accession>A0A7S3L292</accession>
<dbReference type="SUPFAM" id="SSF101790">
    <property type="entry name" value="Aminomethyltransferase beta-barrel domain"/>
    <property type="match status" value="1"/>
</dbReference>
<dbReference type="Pfam" id="PF16350">
    <property type="entry name" value="FAO_M"/>
    <property type="match status" value="1"/>
</dbReference>
<dbReference type="InterPro" id="IPR013977">
    <property type="entry name" value="GcvT_C"/>
</dbReference>
<dbReference type="InterPro" id="IPR006076">
    <property type="entry name" value="FAD-dep_OxRdtase"/>
</dbReference>
<dbReference type="Gene3D" id="3.30.9.10">
    <property type="entry name" value="D-Amino Acid Oxidase, subunit A, domain 2"/>
    <property type="match status" value="1"/>
</dbReference>
<feature type="domain" description="FAD dependent oxidoreductase" evidence="2">
    <location>
        <begin position="44"/>
        <end position="409"/>
    </location>
</feature>
<comment type="similarity">
    <text evidence="1">Belongs to the GcvT family.</text>
</comment>
<dbReference type="InterPro" id="IPR028896">
    <property type="entry name" value="GcvT/YgfZ/DmdA"/>
</dbReference>
<feature type="domain" description="Aminomethyltransferase C-terminal" evidence="4">
    <location>
        <begin position="772"/>
        <end position="857"/>
    </location>
</feature>
<evidence type="ECO:0000259" key="4">
    <source>
        <dbReference type="Pfam" id="PF08669"/>
    </source>
</evidence>
<evidence type="ECO:0000259" key="3">
    <source>
        <dbReference type="Pfam" id="PF01571"/>
    </source>
</evidence>
<feature type="domain" description="GCVT N-terminal" evidence="3">
    <location>
        <begin position="471"/>
        <end position="747"/>
    </location>
</feature>
<dbReference type="InterPro" id="IPR032503">
    <property type="entry name" value="FAO_M"/>
</dbReference>
<dbReference type="SUPFAM" id="SSF54373">
    <property type="entry name" value="FAD-linked reductases, C-terminal domain"/>
    <property type="match status" value="1"/>
</dbReference>
<evidence type="ECO:0000256" key="1">
    <source>
        <dbReference type="ARBA" id="ARBA00008609"/>
    </source>
</evidence>
<dbReference type="Pfam" id="PF01266">
    <property type="entry name" value="DAO"/>
    <property type="match status" value="1"/>
</dbReference>
<dbReference type="InterPro" id="IPR027266">
    <property type="entry name" value="TrmE/GcvT-like"/>
</dbReference>
<dbReference type="SUPFAM" id="SSF103025">
    <property type="entry name" value="Folate-binding domain"/>
    <property type="match status" value="1"/>
</dbReference>
<dbReference type="Gene3D" id="3.30.1360.120">
    <property type="entry name" value="Probable tRNA modification gtpase trme, domain 1"/>
    <property type="match status" value="1"/>
</dbReference>
<evidence type="ECO:0000259" key="5">
    <source>
        <dbReference type="Pfam" id="PF16350"/>
    </source>
</evidence>
<dbReference type="InterPro" id="IPR006222">
    <property type="entry name" value="GCVT_N"/>
</dbReference>
<dbReference type="GO" id="GO:0005739">
    <property type="term" value="C:mitochondrion"/>
    <property type="evidence" value="ECO:0007669"/>
    <property type="project" value="TreeGrafter"/>
</dbReference>
<gene>
    <name evidence="6" type="ORF">ACOF00016_LOCUS6727</name>
</gene>
<dbReference type="Gene3D" id="3.30.70.1400">
    <property type="entry name" value="Aminomethyltransferase beta-barrel domains"/>
    <property type="match status" value="1"/>
</dbReference>
<feature type="domain" description="FAD dependent oxidoreductase central" evidence="5">
    <location>
        <begin position="418"/>
        <end position="469"/>
    </location>
</feature>
<dbReference type="PANTHER" id="PTHR43757">
    <property type="entry name" value="AMINOMETHYLTRANSFERASE"/>
    <property type="match status" value="1"/>
</dbReference>
<dbReference type="SUPFAM" id="SSF51905">
    <property type="entry name" value="FAD/NAD(P)-binding domain"/>
    <property type="match status" value="1"/>
</dbReference>
<dbReference type="EMBL" id="HBIM01007922">
    <property type="protein sequence ID" value="CAE0409035.1"/>
    <property type="molecule type" value="Transcribed_RNA"/>
</dbReference>
<evidence type="ECO:0000313" key="6">
    <source>
        <dbReference type="EMBL" id="CAE0409035.1"/>
    </source>
</evidence>
<dbReference type="InterPro" id="IPR036188">
    <property type="entry name" value="FAD/NAD-bd_sf"/>
</dbReference>
<dbReference type="AlphaFoldDB" id="A0A7S3L292"/>
<protein>
    <recommendedName>
        <fullName evidence="7">FAD dependent oxidoreductase domain-containing protein</fullName>
    </recommendedName>
</protein>